<evidence type="ECO:0000256" key="9">
    <source>
        <dbReference type="ARBA" id="ARBA00022763"/>
    </source>
</evidence>
<feature type="compositionally biased region" description="Basic and acidic residues" evidence="18">
    <location>
        <begin position="649"/>
        <end position="658"/>
    </location>
</feature>
<dbReference type="GO" id="GO:0035861">
    <property type="term" value="C:site of double-strand break"/>
    <property type="evidence" value="ECO:0007669"/>
    <property type="project" value="TreeGrafter"/>
</dbReference>
<evidence type="ECO:0000256" key="15">
    <source>
        <dbReference type="ARBA" id="ARBA00023254"/>
    </source>
</evidence>
<evidence type="ECO:0000259" key="19">
    <source>
        <dbReference type="SMART" id="SM01347"/>
    </source>
</evidence>
<keyword evidence="5" id="KW-0158">Chromosome</keyword>
<dbReference type="GO" id="GO:0042138">
    <property type="term" value="P:meiotic DNA double-strand break formation"/>
    <property type="evidence" value="ECO:0007669"/>
    <property type="project" value="TreeGrafter"/>
</dbReference>
<feature type="region of interest" description="Disordered" evidence="18">
    <location>
        <begin position="437"/>
        <end position="468"/>
    </location>
</feature>
<dbReference type="InterPro" id="IPR041796">
    <property type="entry name" value="Mre11_N"/>
</dbReference>
<dbReference type="GO" id="GO:0030145">
    <property type="term" value="F:manganese ion binding"/>
    <property type="evidence" value="ECO:0007669"/>
    <property type="project" value="UniProtKB-UniRule"/>
</dbReference>
<evidence type="ECO:0000256" key="12">
    <source>
        <dbReference type="ARBA" id="ARBA00023204"/>
    </source>
</evidence>
<dbReference type="Gene3D" id="3.30.110.110">
    <property type="entry name" value="Mre11, capping domain"/>
    <property type="match status" value="1"/>
</dbReference>
<evidence type="ECO:0000256" key="10">
    <source>
        <dbReference type="ARBA" id="ARBA00022801"/>
    </source>
</evidence>
<dbReference type="Pfam" id="PF04152">
    <property type="entry name" value="Mre11_DNA_bind"/>
    <property type="match status" value="1"/>
</dbReference>
<evidence type="ECO:0000256" key="7">
    <source>
        <dbReference type="ARBA" id="ARBA00022723"/>
    </source>
</evidence>
<feature type="compositionally biased region" description="Acidic residues" evidence="18">
    <location>
        <begin position="639"/>
        <end position="648"/>
    </location>
</feature>
<feature type="compositionally biased region" description="Basic residues" evidence="18">
    <location>
        <begin position="597"/>
        <end position="607"/>
    </location>
</feature>
<evidence type="ECO:0000256" key="17">
    <source>
        <dbReference type="PIRSR" id="PIRSR000882-1"/>
    </source>
</evidence>
<dbReference type="GO" id="GO:0000723">
    <property type="term" value="P:telomere maintenance"/>
    <property type="evidence" value="ECO:0007669"/>
    <property type="project" value="TreeGrafter"/>
</dbReference>
<organism evidence="20 21">
    <name type="scientific">Wallemia ichthyophaga</name>
    <dbReference type="NCBI Taxonomy" id="245174"/>
    <lineage>
        <taxon>Eukaryota</taxon>
        <taxon>Fungi</taxon>
        <taxon>Dikarya</taxon>
        <taxon>Basidiomycota</taxon>
        <taxon>Wallemiomycotina</taxon>
        <taxon>Wallemiomycetes</taxon>
        <taxon>Wallemiales</taxon>
        <taxon>Wallemiaceae</taxon>
        <taxon>Wallemia</taxon>
    </lineage>
</organism>
<dbReference type="GO" id="GO:0006303">
    <property type="term" value="P:double-strand break repair via nonhomologous end joining"/>
    <property type="evidence" value="ECO:0007669"/>
    <property type="project" value="TreeGrafter"/>
</dbReference>
<dbReference type="PANTHER" id="PTHR10139">
    <property type="entry name" value="DOUBLE-STRAND BREAK REPAIR PROTEIN MRE11"/>
    <property type="match status" value="1"/>
</dbReference>
<dbReference type="Proteomes" id="UP000306954">
    <property type="component" value="Unassembled WGS sequence"/>
</dbReference>
<protein>
    <recommendedName>
        <fullName evidence="16">Double-strand break repair protein</fullName>
    </recommendedName>
</protein>
<dbReference type="GO" id="GO:0000724">
    <property type="term" value="P:double-strand break repair via homologous recombination"/>
    <property type="evidence" value="ECO:0007669"/>
    <property type="project" value="TreeGrafter"/>
</dbReference>
<dbReference type="Gene3D" id="3.60.21.10">
    <property type="match status" value="1"/>
</dbReference>
<comment type="function">
    <text evidence="16">Core component of the MRN complex, which plays a central role in double-strand break (DSB) repair, DNA recombination, maintenance of telomere integrity and meiosis. The MRN complex is involved in the repair of DNA double-strand breaks (DSBs) via homologous recombination (HR), an error-free mechanism which primarily occurs during S and G2 phases. The complex (1) mediates the end resection of damaged DNA, which generates proper single-stranded DNA, a key initial steps in HR, and is (2) required for the recruitment of other repair factors and efficient activation of ATM and ATR upon DNA damage. Within the MRN complex, MRE11 possesses both single-strand endonuclease activity and double-strand-specific 3'-5' exonuclease activity. MRE11 first endonucleolytically cleaves the 5' strand at DNA DSB ends to prevent non-homologous end joining (NHEJ) and licence HR. It then generates a single-stranded DNA gap via 3' to 5' exonucleolytic degradation, which is required for single-strand invasion and recombination.</text>
</comment>
<keyword evidence="15 16" id="KW-0469">Meiosis</keyword>
<dbReference type="GO" id="GO:0097552">
    <property type="term" value="P:mitochondrial double-strand break repair via homologous recombination"/>
    <property type="evidence" value="ECO:0007669"/>
    <property type="project" value="TreeGrafter"/>
</dbReference>
<dbReference type="InterPro" id="IPR004843">
    <property type="entry name" value="Calcineurin-like_PHP"/>
</dbReference>
<feature type="active site" description="Proton donor" evidence="17">
    <location>
        <position position="132"/>
    </location>
</feature>
<keyword evidence="14 16" id="KW-0539">Nucleus</keyword>
<dbReference type="CDD" id="cd00840">
    <property type="entry name" value="MPP_Mre11_N"/>
    <property type="match status" value="1"/>
</dbReference>
<dbReference type="PIRSF" id="PIRSF000882">
    <property type="entry name" value="DSB_repair_MRE11"/>
    <property type="match status" value="1"/>
</dbReference>
<dbReference type="PANTHER" id="PTHR10139:SF1">
    <property type="entry name" value="DOUBLE-STRAND BREAK REPAIR PROTEIN MRE11"/>
    <property type="match status" value="1"/>
</dbReference>
<feature type="region of interest" description="Disordered" evidence="18">
    <location>
        <begin position="574"/>
        <end position="723"/>
    </location>
</feature>
<evidence type="ECO:0000256" key="3">
    <source>
        <dbReference type="ARBA" id="ARBA00004286"/>
    </source>
</evidence>
<reference evidence="20 21" key="1">
    <citation type="submission" date="2019-03" db="EMBL/GenBank/DDBJ databases">
        <title>Sequencing 23 genomes of Wallemia ichthyophaga.</title>
        <authorList>
            <person name="Gostincar C."/>
        </authorList>
    </citation>
    <scope>NUCLEOTIDE SEQUENCE [LARGE SCALE GENOMIC DNA]</scope>
    <source>
        <strain evidence="20 21">EXF-8621</strain>
    </source>
</reference>
<dbReference type="EMBL" id="SPOF01000063">
    <property type="protein sequence ID" value="TIB08239.1"/>
    <property type="molecule type" value="Genomic_DNA"/>
</dbReference>
<dbReference type="InterPro" id="IPR007281">
    <property type="entry name" value="Mre11_DNA-bd"/>
</dbReference>
<dbReference type="OMA" id="QNHTGHT"/>
<evidence type="ECO:0000256" key="8">
    <source>
        <dbReference type="ARBA" id="ARBA00022759"/>
    </source>
</evidence>
<dbReference type="GO" id="GO:0030870">
    <property type="term" value="C:Mre11 complex"/>
    <property type="evidence" value="ECO:0007669"/>
    <property type="project" value="UniProtKB-UniRule"/>
</dbReference>
<evidence type="ECO:0000256" key="18">
    <source>
        <dbReference type="SAM" id="MobiDB-lite"/>
    </source>
</evidence>
<gene>
    <name evidence="20" type="ORF">E3P90_03754</name>
</gene>
<comment type="similarity">
    <text evidence="4 16">Belongs to the MRE11/RAD32 family.</text>
</comment>
<evidence type="ECO:0000256" key="11">
    <source>
        <dbReference type="ARBA" id="ARBA00022839"/>
    </source>
</evidence>
<evidence type="ECO:0000256" key="5">
    <source>
        <dbReference type="ARBA" id="ARBA00022454"/>
    </source>
</evidence>
<feature type="compositionally biased region" description="Polar residues" evidence="18">
    <location>
        <begin position="681"/>
        <end position="696"/>
    </location>
</feature>
<sequence length="723" mass="81142">MDHHDQHPPNTQDTFKILLCTDLHIGVHERDPVRGADSINTLREILDLSVQNDVDFILCAGDLFHEHKPSTQSVISVMSLLREYCLNDRPVSIQLLSDPYDQRRPDITYPSINYEDSNLNVGLPFFLIHGNHDDPQTVPNWPSGAPSLSAVDHLSTAGLVNYFGKVDVPATDEAPDDGLDDERAINVKPILLQKGTTKTALFGIGNIRDQRFNQELKNGRVNMYAPLEDADDYFNILLIHQNRINRGAMQAVPEHLFDDSISLVVWGHEHDCRIVPETVSEKPYRITQPGSSVATSLSEGEAVPKHVGLLEIHGKEYNLTPLPLKTVRPFVMQDVCLREVQEERGVQLAGKLEVNKYLRHTITELIERAYEEHAEKMSISLHNLDRDSLPLPLIRLRVDYTGFEIGNPQRLGMEFGERVANPKDIVHFTRKRQQRKAAVVADEPGQLDLDVHGGENENEDDEDDGSRSGKLKLRVESLVNSFLAAQHLQLLHEDGLQRSVEAFVEKGDNHAIADSVERMVEHAVEFLSRQSIADVEDDDDIEKAKAYTRDKYRGAHTRDETDEAGERGLTHATADSMHEDGGDSEVDVAPAPAPTRGRGRGRSRGAARGKSTATSTGRGRGRSNVTSKDTHMRKKRGEEVEEEDEHDEHDEALFHSSDDSVQLTQPSRSKKSSARAEVLSRGTSNSTATGQSTSHVPQRRRRTQEFYDVSSEEEDRSTNRRRY</sequence>
<dbReference type="InterPro" id="IPR029052">
    <property type="entry name" value="Metallo-depent_PP-like"/>
</dbReference>
<proteinExistence type="inferred from homology"/>
<evidence type="ECO:0000256" key="4">
    <source>
        <dbReference type="ARBA" id="ARBA00009028"/>
    </source>
</evidence>
<keyword evidence="13 16" id="KW-0464">Manganese</keyword>
<evidence type="ECO:0000256" key="1">
    <source>
        <dbReference type="ARBA" id="ARBA00001936"/>
    </source>
</evidence>
<dbReference type="GO" id="GO:0031573">
    <property type="term" value="P:mitotic intra-S DNA damage checkpoint signaling"/>
    <property type="evidence" value="ECO:0007669"/>
    <property type="project" value="TreeGrafter"/>
</dbReference>
<evidence type="ECO:0000313" key="20">
    <source>
        <dbReference type="EMBL" id="TIB08239.1"/>
    </source>
</evidence>
<dbReference type="AlphaFoldDB" id="A0A4T0HTH5"/>
<evidence type="ECO:0000313" key="21">
    <source>
        <dbReference type="Proteomes" id="UP000306954"/>
    </source>
</evidence>
<comment type="caution">
    <text evidence="20">The sequence shown here is derived from an EMBL/GenBank/DDBJ whole genome shotgun (WGS) entry which is preliminary data.</text>
</comment>
<dbReference type="GO" id="GO:0007095">
    <property type="term" value="P:mitotic G2 DNA damage checkpoint signaling"/>
    <property type="evidence" value="ECO:0007669"/>
    <property type="project" value="TreeGrafter"/>
</dbReference>
<dbReference type="Pfam" id="PF00149">
    <property type="entry name" value="Metallophos"/>
    <property type="match status" value="1"/>
</dbReference>
<evidence type="ECO:0000256" key="16">
    <source>
        <dbReference type="PIRNR" id="PIRNR000882"/>
    </source>
</evidence>
<keyword evidence="8 16" id="KW-0255">Endonuclease</keyword>
<dbReference type="InterPro" id="IPR003701">
    <property type="entry name" value="Mre11"/>
</dbReference>
<dbReference type="SUPFAM" id="SSF56300">
    <property type="entry name" value="Metallo-dependent phosphatases"/>
    <property type="match status" value="1"/>
</dbReference>
<feature type="compositionally biased region" description="Polar residues" evidence="18">
    <location>
        <begin position="611"/>
        <end position="627"/>
    </location>
</feature>
<keyword evidence="7" id="KW-0479">Metal-binding</keyword>
<dbReference type="FunFam" id="3.60.21.10:FF:000011">
    <property type="entry name" value="Double-strand break repair protein"/>
    <property type="match status" value="1"/>
</dbReference>
<evidence type="ECO:0000256" key="14">
    <source>
        <dbReference type="ARBA" id="ARBA00023242"/>
    </source>
</evidence>
<dbReference type="GO" id="GO:0008296">
    <property type="term" value="F:3'-5'-DNA exonuclease activity"/>
    <property type="evidence" value="ECO:0007669"/>
    <property type="project" value="InterPro"/>
</dbReference>
<evidence type="ECO:0000256" key="13">
    <source>
        <dbReference type="ARBA" id="ARBA00023211"/>
    </source>
</evidence>
<dbReference type="SMART" id="SM01347">
    <property type="entry name" value="Mre11_DNA_bind"/>
    <property type="match status" value="1"/>
</dbReference>
<evidence type="ECO:0000256" key="6">
    <source>
        <dbReference type="ARBA" id="ARBA00022722"/>
    </source>
</evidence>
<evidence type="ECO:0000256" key="2">
    <source>
        <dbReference type="ARBA" id="ARBA00004123"/>
    </source>
</evidence>
<keyword evidence="6 16" id="KW-0540">Nuclease</keyword>
<dbReference type="InterPro" id="IPR038487">
    <property type="entry name" value="Mre11_capping_dom"/>
</dbReference>
<accession>A0A4T0HTH5</accession>
<comment type="cofactor">
    <cofactor evidence="1 16">
        <name>Mn(2+)</name>
        <dbReference type="ChEBI" id="CHEBI:29035"/>
    </cofactor>
</comment>
<feature type="domain" description="Mre11 DNA-binding" evidence="19">
    <location>
        <begin position="317"/>
        <end position="503"/>
    </location>
</feature>
<dbReference type="GO" id="GO:0000014">
    <property type="term" value="F:single-stranded DNA endodeoxyribonuclease activity"/>
    <property type="evidence" value="ECO:0007669"/>
    <property type="project" value="TreeGrafter"/>
</dbReference>
<name>A0A4T0HTH5_WALIC</name>
<comment type="subcellular location">
    <subcellularLocation>
        <location evidence="3">Chromosome</location>
    </subcellularLocation>
    <subcellularLocation>
        <location evidence="2 16">Nucleus</location>
    </subcellularLocation>
</comment>
<keyword evidence="11 16" id="KW-0269">Exonuclease</keyword>
<keyword evidence="9 16" id="KW-0227">DNA damage</keyword>
<keyword evidence="10 16" id="KW-0378">Hydrolase</keyword>
<keyword evidence="12 16" id="KW-0234">DNA repair</keyword>
<dbReference type="OrthoDB" id="30417at2759"/>